<keyword evidence="2" id="KW-1185">Reference proteome</keyword>
<accession>A0ABP0JWX5</accession>
<gene>
    <name evidence="1" type="ORF">SCF082_LOCUS14277</name>
</gene>
<name>A0ABP0JWX5_9DINO</name>
<reference evidence="1 2" key="1">
    <citation type="submission" date="2024-02" db="EMBL/GenBank/DDBJ databases">
        <authorList>
            <person name="Chen Y."/>
            <person name="Shah S."/>
            <person name="Dougan E. K."/>
            <person name="Thang M."/>
            <person name="Chan C."/>
        </authorList>
    </citation>
    <scope>NUCLEOTIDE SEQUENCE [LARGE SCALE GENOMIC DNA]</scope>
</reference>
<protein>
    <submittedName>
        <fullName evidence="1">Uncharacterized protein</fullName>
    </submittedName>
</protein>
<sequence>MAGSDSDDWLMEDEAGNWAPVVLHDRANETARTRSKVITKHWVNSRALMAQPISTWQATSEWDQQFRQVASVVGMYAIYKASCLKRALKPLSRGQFCWEKMTASGWVLKRGKFIIAAQQERQT</sequence>
<comment type="caution">
    <text evidence="1">The sequence shown here is derived from an EMBL/GenBank/DDBJ whole genome shotgun (WGS) entry which is preliminary data.</text>
</comment>
<evidence type="ECO:0000313" key="1">
    <source>
        <dbReference type="EMBL" id="CAK9018887.1"/>
    </source>
</evidence>
<organism evidence="1 2">
    <name type="scientific">Durusdinium trenchii</name>
    <dbReference type="NCBI Taxonomy" id="1381693"/>
    <lineage>
        <taxon>Eukaryota</taxon>
        <taxon>Sar</taxon>
        <taxon>Alveolata</taxon>
        <taxon>Dinophyceae</taxon>
        <taxon>Suessiales</taxon>
        <taxon>Symbiodiniaceae</taxon>
        <taxon>Durusdinium</taxon>
    </lineage>
</organism>
<evidence type="ECO:0000313" key="2">
    <source>
        <dbReference type="Proteomes" id="UP001642464"/>
    </source>
</evidence>
<dbReference type="EMBL" id="CAXAMM010008914">
    <property type="protein sequence ID" value="CAK9018887.1"/>
    <property type="molecule type" value="Genomic_DNA"/>
</dbReference>
<proteinExistence type="predicted"/>
<dbReference type="Proteomes" id="UP001642464">
    <property type="component" value="Unassembled WGS sequence"/>
</dbReference>